<evidence type="ECO:0000313" key="7">
    <source>
        <dbReference type="EMBL" id="AOY80178.1"/>
    </source>
</evidence>
<dbReference type="InterPro" id="IPR040097">
    <property type="entry name" value="FAAL/FAAC"/>
</dbReference>
<sequence length="606" mass="68031">MNTKKKFTSLIHLLCYRGTNKPNQKAYTFIGNGKTETASLTYGELEKRSRAIAAQLQEMGVTRGERALLLYSQPLDFICAFFGCLYAGVIAIPAPPPDAIRLKRTLPRLQACVKDAQVSLVLTTSQIYSQFPSEWQKDFEYNNMLLWLFTEEISEQLANQWQELKINLDAIAYLQYTSGSTSTPKGVIVTHNNVMHHSAYIKQAWNYTSDSIAATWMPYFHDYGLIDGLIQPIYSGITCYVMSPLTFVRRPTCWLEVISKYKVTHSQSPNFGYDYCVRQVTSEQLNNLDLRSWKTASNGAEPIRKDTIEKFIKTFEPCGFRATAFFPSYGLAEATLLVATKSHNDVPEIASIAASALEKNQIVECDGNQKGTRYVVSCGFPICGIKVIIINPNTLTRCASDEVGEIWVSDLSVAQGYWNRPEETKHTFEAYLADTGEGPFLRTGDLGFIKNGQLFVTGRLKDVIIIRGQNHYPQDLEFTVEQSHPALRKNSEAAFGIEVDGEEKLVVVQEVERSWLRKLDFDQVNGDIRQALMEQHELQVYAIALIKPGSIPKTSSGKIMRHACRIKFLEGTLEVINSGGGNPEHLRRLTVMSVMRATPKNGAHLG</sequence>
<dbReference type="AlphaFoldDB" id="A0A1D9FXT0"/>
<evidence type="ECO:0000256" key="4">
    <source>
        <dbReference type="ARBA" id="ARBA00023098"/>
    </source>
</evidence>
<keyword evidence="3" id="KW-0276">Fatty acid metabolism</keyword>
<dbReference type="PANTHER" id="PTHR22754:SF32">
    <property type="entry name" value="DISCO-INTERACTING PROTEIN 2"/>
    <property type="match status" value="1"/>
</dbReference>
<comment type="similarity">
    <text evidence="1">Belongs to the ATP-dependent AMP-binding enzyme family.</text>
</comment>
<feature type="domain" description="AMP-dependent synthetase/ligase" evidence="5">
    <location>
        <begin position="20"/>
        <end position="418"/>
    </location>
</feature>
<keyword evidence="2 7" id="KW-0436">Ligase</keyword>
<dbReference type="Gene3D" id="3.30.300.30">
    <property type="match status" value="1"/>
</dbReference>
<dbReference type="GO" id="GO:0071766">
    <property type="term" value="P:Actinobacterium-type cell wall biogenesis"/>
    <property type="evidence" value="ECO:0007669"/>
    <property type="project" value="UniProtKB-ARBA"/>
</dbReference>
<dbReference type="InterPro" id="IPR000873">
    <property type="entry name" value="AMP-dep_synth/lig_dom"/>
</dbReference>
<dbReference type="Pfam" id="PF00501">
    <property type="entry name" value="AMP-binding"/>
    <property type="match status" value="1"/>
</dbReference>
<reference evidence="8" key="1">
    <citation type="submission" date="2016-10" db="EMBL/GenBank/DDBJ databases">
        <title>Comparative genomics uncovers the prolific and rare metabolic potential of the cyanobacterial genus Moorea.</title>
        <authorList>
            <person name="Leao T."/>
            <person name="Castelao G."/>
            <person name="Korobeynikov A."/>
            <person name="Monroe E.A."/>
            <person name="Podell S."/>
            <person name="Glukhov E."/>
            <person name="Allen E."/>
            <person name="Gerwick W.H."/>
            <person name="Gerwick L."/>
        </authorList>
    </citation>
    <scope>NUCLEOTIDE SEQUENCE [LARGE SCALE GENOMIC DNA]</scope>
    <source>
        <strain evidence="8">JHB</strain>
    </source>
</reference>
<keyword evidence="4" id="KW-0443">Lipid metabolism</keyword>
<gene>
    <name evidence="7" type="ORF">BJP36_09815</name>
</gene>
<dbReference type="PANTHER" id="PTHR22754">
    <property type="entry name" value="DISCO-INTERACTING PROTEIN 2 DIP2 -RELATED"/>
    <property type="match status" value="1"/>
</dbReference>
<feature type="domain" description="AMP-binding enzyme C-terminal" evidence="6">
    <location>
        <begin position="462"/>
        <end position="577"/>
    </location>
</feature>
<accession>A0A1D9FXT0</accession>
<dbReference type="GO" id="GO:0070566">
    <property type="term" value="F:adenylyltransferase activity"/>
    <property type="evidence" value="ECO:0007669"/>
    <property type="project" value="TreeGrafter"/>
</dbReference>
<evidence type="ECO:0000256" key="2">
    <source>
        <dbReference type="ARBA" id="ARBA00022598"/>
    </source>
</evidence>
<name>A0A1D9FXT0_MOOP1</name>
<organism evidence="7 8">
    <name type="scientific">Moorena producens (strain JHB)</name>
    <dbReference type="NCBI Taxonomy" id="1454205"/>
    <lineage>
        <taxon>Bacteria</taxon>
        <taxon>Bacillati</taxon>
        <taxon>Cyanobacteriota</taxon>
        <taxon>Cyanophyceae</taxon>
        <taxon>Coleofasciculales</taxon>
        <taxon>Coleofasciculaceae</taxon>
        <taxon>Moorena</taxon>
    </lineage>
</organism>
<proteinExistence type="inferred from homology"/>
<dbReference type="GO" id="GO:0016874">
    <property type="term" value="F:ligase activity"/>
    <property type="evidence" value="ECO:0007669"/>
    <property type="project" value="UniProtKB-KW"/>
</dbReference>
<dbReference type="InterPro" id="IPR020845">
    <property type="entry name" value="AMP-binding_CS"/>
</dbReference>
<dbReference type="InterPro" id="IPR045851">
    <property type="entry name" value="AMP-bd_C_sf"/>
</dbReference>
<dbReference type="GO" id="GO:0005886">
    <property type="term" value="C:plasma membrane"/>
    <property type="evidence" value="ECO:0007669"/>
    <property type="project" value="TreeGrafter"/>
</dbReference>
<dbReference type="CDD" id="cd05931">
    <property type="entry name" value="FAAL"/>
    <property type="match status" value="1"/>
</dbReference>
<dbReference type="InterPro" id="IPR042099">
    <property type="entry name" value="ANL_N_sf"/>
</dbReference>
<evidence type="ECO:0000313" key="8">
    <source>
        <dbReference type="Proteomes" id="UP000176944"/>
    </source>
</evidence>
<dbReference type="InterPro" id="IPR025110">
    <property type="entry name" value="AMP-bd_C"/>
</dbReference>
<dbReference type="Proteomes" id="UP000176944">
    <property type="component" value="Chromosome"/>
</dbReference>
<dbReference type="GO" id="GO:0006633">
    <property type="term" value="P:fatty acid biosynthetic process"/>
    <property type="evidence" value="ECO:0007669"/>
    <property type="project" value="TreeGrafter"/>
</dbReference>
<dbReference type="EMBL" id="CP017708">
    <property type="protein sequence ID" value="AOY80178.1"/>
    <property type="molecule type" value="Genomic_DNA"/>
</dbReference>
<dbReference type="PROSITE" id="PS00455">
    <property type="entry name" value="AMP_BINDING"/>
    <property type="match status" value="1"/>
</dbReference>
<dbReference type="Gene3D" id="3.40.50.12780">
    <property type="entry name" value="N-terminal domain of ligase-like"/>
    <property type="match status" value="1"/>
</dbReference>
<dbReference type="FunFam" id="3.40.50.12780:FF:000013">
    <property type="entry name" value="Long-chain-fatty-acid--AMP ligase FadD32"/>
    <property type="match status" value="1"/>
</dbReference>
<dbReference type="SUPFAM" id="SSF56801">
    <property type="entry name" value="Acetyl-CoA synthetase-like"/>
    <property type="match status" value="1"/>
</dbReference>
<evidence type="ECO:0000259" key="6">
    <source>
        <dbReference type="Pfam" id="PF23024"/>
    </source>
</evidence>
<evidence type="ECO:0000256" key="1">
    <source>
        <dbReference type="ARBA" id="ARBA00006432"/>
    </source>
</evidence>
<dbReference type="Pfam" id="PF23024">
    <property type="entry name" value="AMP-dom_DIP2-like"/>
    <property type="match status" value="1"/>
</dbReference>
<protein>
    <submittedName>
        <fullName evidence="7">Fatty acyl-AMP ligase</fullName>
    </submittedName>
</protein>
<evidence type="ECO:0000256" key="3">
    <source>
        <dbReference type="ARBA" id="ARBA00022832"/>
    </source>
</evidence>
<evidence type="ECO:0000259" key="5">
    <source>
        <dbReference type="Pfam" id="PF00501"/>
    </source>
</evidence>